<gene>
    <name evidence="4" type="ORF">NG821_01510</name>
</gene>
<keyword evidence="3" id="KW-0812">Transmembrane</keyword>
<sequence length="385" mass="43447">MNERCQAENQLEHYEEDRMNSFYRLSLFFFIVPLVTTSYADENHEIGIAVTFTTEGSWNMAEGKVNWENYLNMDAQVPLWKGAVGEAGVLANQNTRLGKGKCWTVLDDPQSFSNIQTDEQIPLSPAVVGITQKISDHLTAFVGVRNMNVDYFTTPLTSLFINSSYGIFPTLADNCSLANYPEAALCLHLVWTPGNHLTIKNSLYNGRASHHWDEAFRFRPSKDGWADAFEVGYSATEHPGSVTGEYHFGAECNSTPRTRMDENTGESYRKKCFNWSCFGLIEQPLISGRCPLGLLLEGGYAPKRKNDTYLYMAAGLVCEHLIRQDDAMGLSFNRSLYNGCENENCMELTYSLPVIPHLTIQPDLQFFHITSHYHSVALLRARVDL</sequence>
<feature type="transmembrane region" description="Helical" evidence="3">
    <location>
        <begin position="21"/>
        <end position="40"/>
    </location>
</feature>
<proteinExistence type="inferred from homology"/>
<dbReference type="Proteomes" id="UP001204015">
    <property type="component" value="Unassembled WGS sequence"/>
</dbReference>
<comment type="similarity">
    <text evidence="1 2">Belongs to the OprB family.</text>
</comment>
<accession>A0ABT1BTW3</accession>
<evidence type="ECO:0000256" key="3">
    <source>
        <dbReference type="SAM" id="Phobius"/>
    </source>
</evidence>
<dbReference type="InterPro" id="IPR038673">
    <property type="entry name" value="OprB_sf"/>
</dbReference>
<comment type="caution">
    <text evidence="4">The sequence shown here is derived from an EMBL/GenBank/DDBJ whole genome shotgun (WGS) entry which is preliminary data.</text>
</comment>
<reference evidence="4 5" key="1">
    <citation type="submission" date="2022-06" db="EMBL/GenBank/DDBJ databases">
        <title>A taxonomic note on the genus Prevotella: Description of four novel genera and emended description of the genera Hallella and Xylanibacter.</title>
        <authorList>
            <person name="Hitch T.C.A."/>
        </authorList>
    </citation>
    <scope>NUCLEOTIDE SEQUENCE [LARGE SCALE GENOMIC DNA]</scope>
    <source>
        <strain evidence="4 5">DSM 100619</strain>
    </source>
</reference>
<name>A0ABT1BTW3_9BACT</name>
<keyword evidence="3" id="KW-1133">Transmembrane helix</keyword>
<dbReference type="Pfam" id="PF04966">
    <property type="entry name" value="OprB"/>
    <property type="match status" value="1"/>
</dbReference>
<evidence type="ECO:0000313" key="4">
    <source>
        <dbReference type="EMBL" id="MCO6024533.1"/>
    </source>
</evidence>
<evidence type="ECO:0000256" key="2">
    <source>
        <dbReference type="RuleBase" id="RU363072"/>
    </source>
</evidence>
<dbReference type="RefSeq" id="WP_252759897.1">
    <property type="nucleotide sequence ID" value="NZ_JAMXLY010000003.1"/>
</dbReference>
<keyword evidence="3" id="KW-0472">Membrane</keyword>
<dbReference type="Gene3D" id="2.40.160.180">
    <property type="entry name" value="Carbohydrate-selective porin OprB"/>
    <property type="match status" value="1"/>
</dbReference>
<keyword evidence="5" id="KW-1185">Reference proteome</keyword>
<evidence type="ECO:0000313" key="5">
    <source>
        <dbReference type="Proteomes" id="UP001204015"/>
    </source>
</evidence>
<protein>
    <submittedName>
        <fullName evidence="4">Carbohydrate porin</fullName>
    </submittedName>
</protein>
<evidence type="ECO:0000256" key="1">
    <source>
        <dbReference type="ARBA" id="ARBA00008769"/>
    </source>
</evidence>
<organism evidence="4 5">
    <name type="scientific">Segatella cerevisiae</name>
    <dbReference type="NCBI Taxonomy" id="2053716"/>
    <lineage>
        <taxon>Bacteria</taxon>
        <taxon>Pseudomonadati</taxon>
        <taxon>Bacteroidota</taxon>
        <taxon>Bacteroidia</taxon>
        <taxon>Bacteroidales</taxon>
        <taxon>Prevotellaceae</taxon>
        <taxon>Segatella</taxon>
    </lineage>
</organism>
<dbReference type="InterPro" id="IPR007049">
    <property type="entry name" value="Carb-sel_porin_OprB"/>
</dbReference>
<dbReference type="EMBL" id="JAMXLY010000003">
    <property type="protein sequence ID" value="MCO6024533.1"/>
    <property type="molecule type" value="Genomic_DNA"/>
</dbReference>